<gene>
    <name evidence="2" type="ORF">C479_03810</name>
</gene>
<proteinExistence type="predicted"/>
<dbReference type="AlphaFoldDB" id="M0BPB9"/>
<dbReference type="PANTHER" id="PTHR46361:SF3">
    <property type="entry name" value="ELECTRON CARRIER_ PROTEIN DISULFIDE OXIDOREDUCTASE"/>
    <property type="match status" value="1"/>
</dbReference>
<feature type="domain" description="DUF547" evidence="1">
    <location>
        <begin position="44"/>
        <end position="172"/>
    </location>
</feature>
<dbReference type="Pfam" id="PF04784">
    <property type="entry name" value="DUF547"/>
    <property type="match status" value="1"/>
</dbReference>
<dbReference type="Proteomes" id="UP000011560">
    <property type="component" value="Unassembled WGS sequence"/>
</dbReference>
<dbReference type="RefSeq" id="WP_007698061.1">
    <property type="nucleotide sequence ID" value="NZ_AOIQ01000007.1"/>
</dbReference>
<dbReference type="STRING" id="1227490.C479_03810"/>
<dbReference type="InterPro" id="IPR006869">
    <property type="entry name" value="DUF547"/>
</dbReference>
<protein>
    <recommendedName>
        <fullName evidence="1">DUF547 domain-containing protein</fullName>
    </recommendedName>
</protein>
<name>M0BPB9_9EURY</name>
<evidence type="ECO:0000259" key="1">
    <source>
        <dbReference type="Pfam" id="PF04784"/>
    </source>
</evidence>
<evidence type="ECO:0000313" key="3">
    <source>
        <dbReference type="Proteomes" id="UP000011560"/>
    </source>
</evidence>
<reference evidence="2 3" key="1">
    <citation type="journal article" date="2014" name="PLoS Genet.">
        <title>Phylogenetically driven sequencing of extremely halophilic archaea reveals strategies for static and dynamic osmo-response.</title>
        <authorList>
            <person name="Becker E.A."/>
            <person name="Seitzer P.M."/>
            <person name="Tritt A."/>
            <person name="Larsen D."/>
            <person name="Krusor M."/>
            <person name="Yao A.I."/>
            <person name="Wu D."/>
            <person name="Madern D."/>
            <person name="Eisen J.A."/>
            <person name="Darling A.E."/>
            <person name="Facciotti M.T."/>
        </authorList>
    </citation>
    <scope>NUCLEOTIDE SEQUENCE [LARGE SCALE GENOMIC DNA]</scope>
    <source>
        <strain evidence="2 3">JCM 14624</strain>
    </source>
</reference>
<evidence type="ECO:0000313" key="2">
    <source>
        <dbReference type="EMBL" id="ELZ12731.1"/>
    </source>
</evidence>
<dbReference type="EMBL" id="AOIQ01000007">
    <property type="protein sequence ID" value="ELZ12731.1"/>
    <property type="molecule type" value="Genomic_DNA"/>
</dbReference>
<accession>M0BPB9</accession>
<dbReference type="PANTHER" id="PTHR46361">
    <property type="entry name" value="ELECTRON CARRIER/ PROTEIN DISULFIDE OXIDOREDUCTASE"/>
    <property type="match status" value="1"/>
</dbReference>
<keyword evidence="3" id="KW-1185">Reference proteome</keyword>
<comment type="caution">
    <text evidence="2">The sequence shown here is derived from an EMBL/GenBank/DDBJ whole genome shotgun (WGS) entry which is preliminary data.</text>
</comment>
<sequence>MSTQLDPLSVSADLLYSVKTDRESTALRSQLAGLDPDRLERSLSTRPRRLAFWLNVFNAFVQLLIEDHGAQLSGSRFDRWAFFSRDRFEIAGTSLCLNDVRDGMLRHSRARWGWGYVPRLFPSSFERRFRLAACEPRVHFALSGAGEHAPPVTIYSPPDVDDELDVATEWFLAETVTYDPERDLVAIPRLFRRYRGDFGGLDGIRDFLARYDMLPTPSVAIEYAQHDWTVDARRS</sequence>
<dbReference type="OrthoDB" id="201798at2157"/>
<organism evidence="2 3">
    <name type="scientific">Halovivax asiaticus JCM 14624</name>
    <dbReference type="NCBI Taxonomy" id="1227490"/>
    <lineage>
        <taxon>Archaea</taxon>
        <taxon>Methanobacteriati</taxon>
        <taxon>Methanobacteriota</taxon>
        <taxon>Stenosarchaea group</taxon>
        <taxon>Halobacteria</taxon>
        <taxon>Halobacteriales</taxon>
        <taxon>Natrialbaceae</taxon>
        <taxon>Halovivax</taxon>
    </lineage>
</organism>